<keyword evidence="1" id="KW-1133">Transmembrane helix</keyword>
<dbReference type="EMBL" id="JAQONE010000022">
    <property type="protein sequence ID" value="MDC2829939.1"/>
    <property type="molecule type" value="Genomic_DNA"/>
</dbReference>
<name>A0AAJ1HSH9_LIMMU</name>
<protein>
    <submittedName>
        <fullName evidence="2">Uncharacterized protein</fullName>
    </submittedName>
</protein>
<proteinExistence type="predicted"/>
<evidence type="ECO:0000256" key="1">
    <source>
        <dbReference type="SAM" id="Phobius"/>
    </source>
</evidence>
<evidence type="ECO:0000313" key="3">
    <source>
        <dbReference type="Proteomes" id="UP001220670"/>
    </source>
</evidence>
<sequence length="48" mass="5298">MDWKKILIGSLSHTKEQHGDEVSHTFDGNIGLIPVAVVVGVIVWLCVR</sequence>
<dbReference type="Proteomes" id="UP001220670">
    <property type="component" value="Unassembled WGS sequence"/>
</dbReference>
<dbReference type="AlphaFoldDB" id="A0AAJ1HSH9"/>
<feature type="transmembrane region" description="Helical" evidence="1">
    <location>
        <begin position="30"/>
        <end position="47"/>
    </location>
</feature>
<dbReference type="RefSeq" id="WP_272209065.1">
    <property type="nucleotide sequence ID" value="NZ_JAQOMV010000009.1"/>
</dbReference>
<keyword evidence="1" id="KW-0472">Membrane</keyword>
<accession>A0AAJ1HSH9</accession>
<evidence type="ECO:0000313" key="2">
    <source>
        <dbReference type="EMBL" id="MDC2829939.1"/>
    </source>
</evidence>
<comment type="caution">
    <text evidence="2">The sequence shown here is derived from an EMBL/GenBank/DDBJ whole genome shotgun (WGS) entry which is preliminary data.</text>
</comment>
<organism evidence="2 3">
    <name type="scientific">Limosilactobacillus mucosae</name>
    <name type="common">Lactobacillus mucosae</name>
    <dbReference type="NCBI Taxonomy" id="97478"/>
    <lineage>
        <taxon>Bacteria</taxon>
        <taxon>Bacillati</taxon>
        <taxon>Bacillota</taxon>
        <taxon>Bacilli</taxon>
        <taxon>Lactobacillales</taxon>
        <taxon>Lactobacillaceae</taxon>
        <taxon>Limosilactobacillus</taxon>
    </lineage>
</organism>
<reference evidence="2" key="1">
    <citation type="submission" date="2023-01" db="EMBL/GenBank/DDBJ databases">
        <title>Genome analysis of 13 Lactobacillus isolated from gut of wild boar.</title>
        <authorList>
            <person name="Papp P."/>
            <person name="Libisch B."/>
            <person name="Nagy T."/>
            <person name="Olasz F."/>
        </authorList>
    </citation>
    <scope>NUCLEOTIDE SEQUENCE</scope>
    <source>
        <strain evidence="2">F146</strain>
    </source>
</reference>
<gene>
    <name evidence="2" type="ORF">PO250_06415</name>
</gene>
<keyword evidence="1" id="KW-0812">Transmembrane</keyword>